<dbReference type="PANTHER" id="PTHR34856">
    <property type="entry name" value="PROTEIN NRFD"/>
    <property type="match status" value="1"/>
</dbReference>
<evidence type="ECO:0000256" key="1">
    <source>
        <dbReference type="ARBA" id="ARBA00004651"/>
    </source>
</evidence>
<feature type="transmembrane region" description="Helical" evidence="8">
    <location>
        <begin position="175"/>
        <end position="201"/>
    </location>
</feature>
<feature type="transmembrane region" description="Helical" evidence="8">
    <location>
        <begin position="222"/>
        <end position="242"/>
    </location>
</feature>
<evidence type="ECO:0000256" key="5">
    <source>
        <dbReference type="ARBA" id="ARBA00022989"/>
    </source>
</evidence>
<proteinExistence type="inferred from homology"/>
<dbReference type="EMBL" id="CADCUH010000053">
    <property type="protein sequence ID" value="CAA9330245.1"/>
    <property type="molecule type" value="Genomic_DNA"/>
</dbReference>
<keyword evidence="4 8" id="KW-0812">Transmembrane</keyword>
<keyword evidence="3" id="KW-1003">Cell membrane</keyword>
<comment type="similarity">
    <text evidence="2">Belongs to the NrfD family.</text>
</comment>
<feature type="transmembrane region" description="Helical" evidence="8">
    <location>
        <begin position="137"/>
        <end position="155"/>
    </location>
</feature>
<name>A0A6J4LET1_9ACTN</name>
<keyword evidence="5 8" id="KW-1133">Transmembrane helix</keyword>
<evidence type="ECO:0000256" key="8">
    <source>
        <dbReference type="SAM" id="Phobius"/>
    </source>
</evidence>
<dbReference type="GO" id="GO:0005886">
    <property type="term" value="C:plasma membrane"/>
    <property type="evidence" value="ECO:0007669"/>
    <property type="project" value="UniProtKB-SubCell"/>
</dbReference>
<evidence type="ECO:0000256" key="2">
    <source>
        <dbReference type="ARBA" id="ARBA00008929"/>
    </source>
</evidence>
<protein>
    <submittedName>
        <fullName evidence="9">Formate dehydrogenase O putative subunit</fullName>
    </submittedName>
</protein>
<evidence type="ECO:0000256" key="7">
    <source>
        <dbReference type="SAM" id="MobiDB-lite"/>
    </source>
</evidence>
<gene>
    <name evidence="9" type="ORF">AVDCRST_MAG36-896</name>
</gene>
<feature type="transmembrane region" description="Helical" evidence="8">
    <location>
        <begin position="105"/>
        <end position="125"/>
    </location>
</feature>
<keyword evidence="6 8" id="KW-0472">Membrane</keyword>
<feature type="region of interest" description="Disordered" evidence="7">
    <location>
        <begin position="1"/>
        <end position="81"/>
    </location>
</feature>
<dbReference type="Pfam" id="PF03916">
    <property type="entry name" value="NrfD"/>
    <property type="match status" value="1"/>
</dbReference>
<organism evidence="9">
    <name type="scientific">uncultured Nocardioidaceae bacterium</name>
    <dbReference type="NCBI Taxonomy" id="253824"/>
    <lineage>
        <taxon>Bacteria</taxon>
        <taxon>Bacillati</taxon>
        <taxon>Actinomycetota</taxon>
        <taxon>Actinomycetes</taxon>
        <taxon>Propionibacteriales</taxon>
        <taxon>Nocardioidaceae</taxon>
        <taxon>environmental samples</taxon>
    </lineage>
</organism>
<dbReference type="InterPro" id="IPR052049">
    <property type="entry name" value="Electron_transfer_protein"/>
</dbReference>
<feature type="transmembrane region" description="Helical" evidence="8">
    <location>
        <begin position="258"/>
        <end position="279"/>
    </location>
</feature>
<evidence type="ECO:0000256" key="4">
    <source>
        <dbReference type="ARBA" id="ARBA00022692"/>
    </source>
</evidence>
<feature type="compositionally biased region" description="Gly residues" evidence="7">
    <location>
        <begin position="47"/>
        <end position="57"/>
    </location>
</feature>
<feature type="region of interest" description="Disordered" evidence="7">
    <location>
        <begin position="382"/>
        <end position="401"/>
    </location>
</feature>
<sequence length="401" mass="40839">MTQDLSASLGLGPGGDGSAVDRPNGRPDGPAGGQLGDARHGGEPLPGQGGGGGGGQKVGDPDRSQRGGKRRDRGGDVSMVPPAEFTSYYGHNIVKPSPWEHDIPAYLFAGGVAAGSSLLAAGGDLTGRPALRRTGRLGAVVALAFSMLALVHDLGKPSRFYNMLRTVKVTSPMSVGTWILSAYGPFAGLAAVAELAGMLPAGVAQGRLARAMRLVRVLDRPAGVVAALTAPPVAAYTAVLLADTATPSWHSAYKELPFVFVGSAAAASGGLGMIGAPVAQAGPARRLAAGGAVLELVAERVMERTMGITAEPLHHDEAGRFMRAATVLTAGGAVGTLLAGRSRTAAVLSGAALLAGSACTRFGVFEAGQASARDPKYTVVPQRERLEREGPVRHVEKEPRA</sequence>
<dbReference type="PANTHER" id="PTHR34856:SF2">
    <property type="entry name" value="PROTEIN NRFD"/>
    <property type="match status" value="1"/>
</dbReference>
<dbReference type="Gene3D" id="1.20.1630.10">
    <property type="entry name" value="Formate dehydrogenase/DMSO reductase domain"/>
    <property type="match status" value="1"/>
</dbReference>
<comment type="subcellular location">
    <subcellularLocation>
        <location evidence="1">Cell membrane</location>
        <topology evidence="1">Multi-pass membrane protein</topology>
    </subcellularLocation>
</comment>
<evidence type="ECO:0000256" key="3">
    <source>
        <dbReference type="ARBA" id="ARBA00022475"/>
    </source>
</evidence>
<dbReference type="InterPro" id="IPR005614">
    <property type="entry name" value="NrfD-like"/>
</dbReference>
<reference evidence="9" key="1">
    <citation type="submission" date="2020-02" db="EMBL/GenBank/DDBJ databases">
        <authorList>
            <person name="Meier V. D."/>
        </authorList>
    </citation>
    <scope>NUCLEOTIDE SEQUENCE</scope>
    <source>
        <strain evidence="9">AVDCRST_MAG36</strain>
    </source>
</reference>
<dbReference type="AlphaFoldDB" id="A0A6J4LET1"/>
<accession>A0A6J4LET1</accession>
<evidence type="ECO:0000256" key="6">
    <source>
        <dbReference type="ARBA" id="ARBA00023136"/>
    </source>
</evidence>
<evidence type="ECO:0000313" key="9">
    <source>
        <dbReference type="EMBL" id="CAA9330245.1"/>
    </source>
</evidence>